<reference evidence="5 6" key="1">
    <citation type="submission" date="2021-03" db="EMBL/GenBank/DDBJ databases">
        <title>Whole genome shotgun sequence of Actinoplanes toevensis NBRC 105298.</title>
        <authorList>
            <person name="Komaki H."/>
            <person name="Tamura T."/>
        </authorList>
    </citation>
    <scope>NUCLEOTIDE SEQUENCE [LARGE SCALE GENOMIC DNA]</scope>
    <source>
        <strain evidence="5 6">NBRC 105298</strain>
    </source>
</reference>
<feature type="domain" description="N-acetyltransferase" evidence="4">
    <location>
        <begin position="255"/>
        <end position="397"/>
    </location>
</feature>
<evidence type="ECO:0000313" key="6">
    <source>
        <dbReference type="Proteomes" id="UP000677082"/>
    </source>
</evidence>
<keyword evidence="6" id="KW-1185">Reference proteome</keyword>
<dbReference type="Pfam" id="PF00583">
    <property type="entry name" value="Acetyltransf_1"/>
    <property type="match status" value="1"/>
</dbReference>
<comment type="caution">
    <text evidence="5">The sequence shown here is derived from an EMBL/GenBank/DDBJ whole genome shotgun (WGS) entry which is preliminary data.</text>
</comment>
<dbReference type="GO" id="GO:0016747">
    <property type="term" value="F:acyltransferase activity, transferring groups other than amino-acyl groups"/>
    <property type="evidence" value="ECO:0007669"/>
    <property type="project" value="InterPro"/>
</dbReference>
<dbReference type="PANTHER" id="PTHR43420:SF12">
    <property type="entry name" value="N-ACETYLTRANSFERASE DOMAIN-CONTAINING PROTEIN"/>
    <property type="match status" value="1"/>
</dbReference>
<sequence>MTDAAVAALGVTGQAGVSSAGADVVGPDLIGLAERCLRADGGMPLAVEPWFLRRRWAVPEGVTFGLRQPVDGRLVAAGAVCPSGDGVIVTGLVDPAVRGRGLGARVLDHGLSLAGGKPVTVETESLTEAGAALFASRGLVQTFAEDVMRIGLTGPLPATARPGEVDLAEGPAGSEPADRPGVAQSAAQQGGRELAGRSGVIEHLDRPSAAEFAARRAGFEPAGRPVVAEHAHQPNGVEPGDRRSGVGPAGWPGGVELFEWSGRTAERFHRVYVGAFRDRPGFSGESAASWIAEHDEDDEFRAAWSVLVADSGGDVGFVTAAVGWIVQVGVLPRARGRGLGAALVRESLGRMAAAGGTEAWLNVNVNNPGAAALYRGLGFVDRGRRARFQRAAIELAS</sequence>
<evidence type="ECO:0000256" key="2">
    <source>
        <dbReference type="ARBA" id="ARBA00023315"/>
    </source>
</evidence>
<keyword evidence="2" id="KW-0012">Acyltransferase</keyword>
<name>A0A920BPH1_9ACTN</name>
<dbReference type="InterPro" id="IPR050680">
    <property type="entry name" value="YpeA/RimI_acetyltransf"/>
</dbReference>
<accession>A0A920BPH1</accession>
<evidence type="ECO:0000259" key="4">
    <source>
        <dbReference type="PROSITE" id="PS51186"/>
    </source>
</evidence>
<proteinExistence type="predicted"/>
<dbReference type="CDD" id="cd04301">
    <property type="entry name" value="NAT_SF"/>
    <property type="match status" value="1"/>
</dbReference>
<dbReference type="PROSITE" id="PS51186">
    <property type="entry name" value="GNAT"/>
    <property type="match status" value="1"/>
</dbReference>
<dbReference type="EMBL" id="BOQN01000118">
    <property type="protein sequence ID" value="GIM96434.1"/>
    <property type="molecule type" value="Genomic_DNA"/>
</dbReference>
<dbReference type="InterPro" id="IPR000182">
    <property type="entry name" value="GNAT_dom"/>
</dbReference>
<dbReference type="Proteomes" id="UP000677082">
    <property type="component" value="Unassembled WGS sequence"/>
</dbReference>
<evidence type="ECO:0000256" key="3">
    <source>
        <dbReference type="SAM" id="MobiDB-lite"/>
    </source>
</evidence>
<gene>
    <name evidence="5" type="ORF">Ato02nite_082270</name>
</gene>
<dbReference type="InterPro" id="IPR016181">
    <property type="entry name" value="Acyl_CoA_acyltransferase"/>
</dbReference>
<protein>
    <recommendedName>
        <fullName evidence="4">N-acetyltransferase domain-containing protein</fullName>
    </recommendedName>
</protein>
<dbReference type="Gene3D" id="3.40.630.30">
    <property type="match status" value="2"/>
</dbReference>
<dbReference type="SUPFAM" id="SSF55729">
    <property type="entry name" value="Acyl-CoA N-acyltransferases (Nat)"/>
    <property type="match status" value="2"/>
</dbReference>
<dbReference type="PANTHER" id="PTHR43420">
    <property type="entry name" value="ACETYLTRANSFERASE"/>
    <property type="match status" value="1"/>
</dbReference>
<feature type="region of interest" description="Disordered" evidence="3">
    <location>
        <begin position="154"/>
        <end position="201"/>
    </location>
</feature>
<organism evidence="5 6">
    <name type="scientific">Paractinoplanes toevensis</name>
    <dbReference type="NCBI Taxonomy" id="571911"/>
    <lineage>
        <taxon>Bacteria</taxon>
        <taxon>Bacillati</taxon>
        <taxon>Actinomycetota</taxon>
        <taxon>Actinomycetes</taxon>
        <taxon>Micromonosporales</taxon>
        <taxon>Micromonosporaceae</taxon>
        <taxon>Paractinoplanes</taxon>
    </lineage>
</organism>
<keyword evidence="1" id="KW-0808">Transferase</keyword>
<evidence type="ECO:0000256" key="1">
    <source>
        <dbReference type="ARBA" id="ARBA00022679"/>
    </source>
</evidence>
<evidence type="ECO:0000313" key="5">
    <source>
        <dbReference type="EMBL" id="GIM96434.1"/>
    </source>
</evidence>
<dbReference type="AlphaFoldDB" id="A0A920BPH1"/>